<organism evidence="2 3">
    <name type="scientific">Amycolatopsis antarctica</name>
    <dbReference type="NCBI Taxonomy" id="1854586"/>
    <lineage>
        <taxon>Bacteria</taxon>
        <taxon>Bacillati</taxon>
        <taxon>Actinomycetota</taxon>
        <taxon>Actinomycetes</taxon>
        <taxon>Pseudonocardiales</taxon>
        <taxon>Pseudonocardiaceae</taxon>
        <taxon>Amycolatopsis</taxon>
    </lineage>
</organism>
<dbReference type="InParanoid" id="A0A263CY96"/>
<feature type="domain" description="FtsX extracellular" evidence="1">
    <location>
        <begin position="54"/>
        <end position="121"/>
    </location>
</feature>
<dbReference type="AlphaFoldDB" id="A0A263CY96"/>
<reference evidence="2 3" key="1">
    <citation type="submission" date="2017-07" db="EMBL/GenBank/DDBJ databases">
        <title>Amycolatopsis antarcticus sp. nov., isolated from the surface of an Antarcticus brown macroalga.</title>
        <authorList>
            <person name="Wang J."/>
            <person name="Leiva S."/>
            <person name="Huang J."/>
            <person name="Huang Y."/>
        </authorList>
    </citation>
    <scope>NUCLEOTIDE SEQUENCE [LARGE SCALE GENOMIC DNA]</scope>
    <source>
        <strain evidence="2 3">AU-G6</strain>
    </source>
</reference>
<dbReference type="Proteomes" id="UP000242444">
    <property type="component" value="Unassembled WGS sequence"/>
</dbReference>
<accession>A0A263CY96</accession>
<sequence>MLALLVVVAAGAGIGVGALLWAGGPETPVAERPPAYPSGYVRLTPEEYDRCVREVSVHFDGDAPDPVMRAAADRLRDDPRFESARPRTRQESYEEFRRVFADQPEVVALARPESLPATVILLVRRGGVGVRAQGDLRAEFPDAEVAVQKACPR</sequence>
<name>A0A263CY96_9PSEU</name>
<dbReference type="InterPro" id="IPR040690">
    <property type="entry name" value="FtsX_ECD"/>
</dbReference>
<protein>
    <recommendedName>
        <fullName evidence="1">FtsX extracellular domain-containing protein</fullName>
    </recommendedName>
</protein>
<gene>
    <name evidence="2" type="ORF">CFN78_21955</name>
</gene>
<evidence type="ECO:0000259" key="1">
    <source>
        <dbReference type="Pfam" id="PF18075"/>
    </source>
</evidence>
<keyword evidence="3" id="KW-1185">Reference proteome</keyword>
<comment type="caution">
    <text evidence="2">The sequence shown here is derived from an EMBL/GenBank/DDBJ whole genome shotgun (WGS) entry which is preliminary data.</text>
</comment>
<evidence type="ECO:0000313" key="3">
    <source>
        <dbReference type="Proteomes" id="UP000242444"/>
    </source>
</evidence>
<proteinExistence type="predicted"/>
<evidence type="ECO:0000313" key="2">
    <source>
        <dbReference type="EMBL" id="OZM71130.1"/>
    </source>
</evidence>
<dbReference type="EMBL" id="NKYE01000015">
    <property type="protein sequence ID" value="OZM71130.1"/>
    <property type="molecule type" value="Genomic_DNA"/>
</dbReference>
<dbReference type="Pfam" id="PF18075">
    <property type="entry name" value="FtsX_ECD"/>
    <property type="match status" value="1"/>
</dbReference>